<reference evidence="2 3" key="1">
    <citation type="submission" date="2018-03" db="EMBL/GenBank/DDBJ databases">
        <title>Genomic Encyclopedia of Archaeal and Bacterial Type Strains, Phase II (KMG-II): from individual species to whole genera.</title>
        <authorList>
            <person name="Goeker M."/>
        </authorList>
    </citation>
    <scope>NUCLEOTIDE SEQUENCE [LARGE SCALE GENOMIC DNA]</scope>
    <source>
        <strain evidence="2 3">DSM 25027</strain>
    </source>
</reference>
<accession>A0A2T0MH45</accession>
<protein>
    <recommendedName>
        <fullName evidence="4">Phospholipase/carboxylesterase/thioesterase domain-containing protein</fullName>
    </recommendedName>
</protein>
<organism evidence="2 3">
    <name type="scientific">Flagellimonas meridianipacifica</name>
    <dbReference type="NCBI Taxonomy" id="1080225"/>
    <lineage>
        <taxon>Bacteria</taxon>
        <taxon>Pseudomonadati</taxon>
        <taxon>Bacteroidota</taxon>
        <taxon>Flavobacteriia</taxon>
        <taxon>Flavobacteriales</taxon>
        <taxon>Flavobacteriaceae</taxon>
        <taxon>Flagellimonas</taxon>
    </lineage>
</organism>
<dbReference type="SUPFAM" id="SSF53474">
    <property type="entry name" value="alpha/beta-Hydrolases"/>
    <property type="match status" value="1"/>
</dbReference>
<keyword evidence="1" id="KW-0732">Signal</keyword>
<sequence>MLIKYLLLYTCLVLTISTQAQEVYEKGKILDSIPVSGTTDESFALYIPNGFKENELSSIVFIFEPAARSVIGIRPFIPAAEKYNHILVCSNNSRNSSYDRNFGIANNLFAHIFSHFNIKEDEMYLSGFSGGSRVACAIASLSNQFAGVVACGAGFPSVPDYKPSIQKYAYVGLVGDRDMNYKEMLKNKDFLQFLKFNNTLITYKGEHSWPAPEQISQAFDWLYLQKLKKAPSKEADEIKNLYLKAYKRIEEFKARNELLRASEQYERTIKTFQDFVSLDTLMQQHQKLLATKAYKKQATSFSNVLKQEEKIANKLKSRMTSDFENPKETNFGWWEKELAKLDVLEEKGDTNTKDMVYRIKFDVFARAYSRKNTLLYEENPEQTALAEQFIKLVYPKTE</sequence>
<evidence type="ECO:0000256" key="1">
    <source>
        <dbReference type="SAM" id="SignalP"/>
    </source>
</evidence>
<gene>
    <name evidence="2" type="ORF">CLV81_0884</name>
</gene>
<dbReference type="AlphaFoldDB" id="A0A2T0MH45"/>
<keyword evidence="3" id="KW-1185">Reference proteome</keyword>
<dbReference type="Gene3D" id="3.40.50.1820">
    <property type="entry name" value="alpha/beta hydrolase"/>
    <property type="match status" value="1"/>
</dbReference>
<dbReference type="EMBL" id="PVYX01000001">
    <property type="protein sequence ID" value="PRX56884.1"/>
    <property type="molecule type" value="Genomic_DNA"/>
</dbReference>
<evidence type="ECO:0000313" key="2">
    <source>
        <dbReference type="EMBL" id="PRX56884.1"/>
    </source>
</evidence>
<feature type="chain" id="PRO_5015734886" description="Phospholipase/carboxylesterase/thioesterase domain-containing protein" evidence="1">
    <location>
        <begin position="21"/>
        <end position="398"/>
    </location>
</feature>
<name>A0A2T0MH45_9FLAO</name>
<dbReference type="Proteomes" id="UP000237640">
    <property type="component" value="Unassembled WGS sequence"/>
</dbReference>
<proteinExistence type="predicted"/>
<evidence type="ECO:0008006" key="4">
    <source>
        <dbReference type="Google" id="ProtNLM"/>
    </source>
</evidence>
<comment type="caution">
    <text evidence="2">The sequence shown here is derived from an EMBL/GenBank/DDBJ whole genome shotgun (WGS) entry which is preliminary data.</text>
</comment>
<evidence type="ECO:0000313" key="3">
    <source>
        <dbReference type="Proteomes" id="UP000237640"/>
    </source>
</evidence>
<dbReference type="InterPro" id="IPR029058">
    <property type="entry name" value="AB_hydrolase_fold"/>
</dbReference>
<feature type="signal peptide" evidence="1">
    <location>
        <begin position="1"/>
        <end position="20"/>
    </location>
</feature>